<keyword evidence="1" id="KW-1133">Transmembrane helix</keyword>
<protein>
    <submittedName>
        <fullName evidence="2">Uncharacterized protein</fullName>
    </submittedName>
</protein>
<dbReference type="AlphaFoldDB" id="A0A3S0HNW1"/>
<accession>A0A3S0HNW1</accession>
<comment type="caution">
    <text evidence="2">The sequence shown here is derived from an EMBL/GenBank/DDBJ whole genome shotgun (WGS) entry which is preliminary data.</text>
</comment>
<evidence type="ECO:0000313" key="3">
    <source>
        <dbReference type="Proteomes" id="UP000282184"/>
    </source>
</evidence>
<evidence type="ECO:0000256" key="1">
    <source>
        <dbReference type="SAM" id="Phobius"/>
    </source>
</evidence>
<gene>
    <name evidence="2" type="ORF">EJV47_11420</name>
</gene>
<name>A0A3S0HNW1_9BACT</name>
<organism evidence="2 3">
    <name type="scientific">Hymenobacter gummosus</name>
    <dbReference type="NCBI Taxonomy" id="1776032"/>
    <lineage>
        <taxon>Bacteria</taxon>
        <taxon>Pseudomonadati</taxon>
        <taxon>Bacteroidota</taxon>
        <taxon>Cytophagia</taxon>
        <taxon>Cytophagales</taxon>
        <taxon>Hymenobacteraceae</taxon>
        <taxon>Hymenobacter</taxon>
    </lineage>
</organism>
<feature type="transmembrane region" description="Helical" evidence="1">
    <location>
        <begin position="21"/>
        <end position="45"/>
    </location>
</feature>
<keyword evidence="1" id="KW-0812">Transmembrane</keyword>
<evidence type="ECO:0000313" key="2">
    <source>
        <dbReference type="EMBL" id="RTQ50230.1"/>
    </source>
</evidence>
<keyword evidence="3" id="KW-1185">Reference proteome</keyword>
<dbReference type="EMBL" id="RXOF01000005">
    <property type="protein sequence ID" value="RTQ50230.1"/>
    <property type="molecule type" value="Genomic_DNA"/>
</dbReference>
<sequence length="125" mass="12870">MSILRYERPANPAAPPDAPSIALALLSLLAILLLSAVVGLISAVVLVHAEAAGPTNLALGALAVLPFATQGATLVLVIRPMWHRCQHDRPVAATVALSLGWLVFGGLLLLELSMLGLSVVPLSLG</sequence>
<dbReference type="Proteomes" id="UP000282184">
    <property type="component" value="Unassembled WGS sequence"/>
</dbReference>
<feature type="transmembrane region" description="Helical" evidence="1">
    <location>
        <begin position="90"/>
        <end position="110"/>
    </location>
</feature>
<proteinExistence type="predicted"/>
<keyword evidence="1" id="KW-0472">Membrane</keyword>
<feature type="transmembrane region" description="Helical" evidence="1">
    <location>
        <begin position="57"/>
        <end position="78"/>
    </location>
</feature>
<dbReference type="RefSeq" id="WP_126693280.1">
    <property type="nucleotide sequence ID" value="NZ_RXOF01000005.1"/>
</dbReference>
<reference evidence="2 3" key="1">
    <citation type="submission" date="2018-12" db="EMBL/GenBank/DDBJ databases">
        <title>Hymenobacter gummosus sp. nov., isolated from a spring.</title>
        <authorList>
            <person name="Nie L."/>
        </authorList>
    </citation>
    <scope>NUCLEOTIDE SEQUENCE [LARGE SCALE GENOMIC DNA]</scope>
    <source>
        <strain evidence="2 3">KCTC 52166</strain>
    </source>
</reference>